<reference evidence="1" key="1">
    <citation type="submission" date="2021-07" db="EMBL/GenBank/DDBJ databases">
        <authorList>
            <person name="Catto M.A."/>
            <person name="Jacobson A."/>
            <person name="Kennedy G."/>
            <person name="Labadie P."/>
            <person name="Hunt B.G."/>
            <person name="Srinivasan R."/>
        </authorList>
    </citation>
    <scope>NUCLEOTIDE SEQUENCE</scope>
    <source>
        <strain evidence="1">PL_HMW_Pooled</strain>
        <tissue evidence="1">Head</tissue>
    </source>
</reference>
<dbReference type="EMBL" id="JAHWGI010001240">
    <property type="protein sequence ID" value="KAK3925921.1"/>
    <property type="molecule type" value="Genomic_DNA"/>
</dbReference>
<gene>
    <name evidence="1" type="ORF">KUF71_014170</name>
</gene>
<reference evidence="1" key="2">
    <citation type="journal article" date="2023" name="BMC Genomics">
        <title>Pest status, molecular evolution, and epigenetic factors derived from the genome assembly of Frankliniella fusca, a thysanopteran phytovirus vector.</title>
        <authorList>
            <person name="Catto M.A."/>
            <person name="Labadie P.E."/>
            <person name="Jacobson A.L."/>
            <person name="Kennedy G.G."/>
            <person name="Srinivasan R."/>
            <person name="Hunt B.G."/>
        </authorList>
    </citation>
    <scope>NUCLEOTIDE SEQUENCE</scope>
    <source>
        <strain evidence="1">PL_HMW_Pooled</strain>
    </source>
</reference>
<evidence type="ECO:0000313" key="1">
    <source>
        <dbReference type="EMBL" id="KAK3925921.1"/>
    </source>
</evidence>
<name>A0AAE1HSC8_9NEOP</name>
<comment type="caution">
    <text evidence="1">The sequence shown here is derived from an EMBL/GenBank/DDBJ whole genome shotgun (WGS) entry which is preliminary data.</text>
</comment>
<protein>
    <submittedName>
        <fullName evidence="1">Structural maintenance of chromosomes protein 1B</fullName>
    </submittedName>
</protein>
<accession>A0AAE1HSC8</accession>
<keyword evidence="2" id="KW-1185">Reference proteome</keyword>
<dbReference type="Proteomes" id="UP001219518">
    <property type="component" value="Unassembled WGS sequence"/>
</dbReference>
<evidence type="ECO:0000313" key="2">
    <source>
        <dbReference type="Proteomes" id="UP001219518"/>
    </source>
</evidence>
<sequence length="241" mass="26303">MPKSGFFPIFATSNSRTMDAPCLVRVTALKKPSALVTVSLKASKCLPFSCRTSVYSRSFLTGEPSVSSKEFVDAHLDEIFLICSEGITNNWISQKGLFLRCGGGARTWLRLSGLFYDCSPANLVEVTYFLTPETFFVPCRTLSGTVPSVALFALVRCQHGFHPASTVVTTSVDLTTTARRTTWLDIATPKESTLAELLFEESASSRRRESAALLMASTSARVNVGCSRRVCSNFLSQVPSQ</sequence>
<organism evidence="1 2">
    <name type="scientific">Frankliniella fusca</name>
    <dbReference type="NCBI Taxonomy" id="407009"/>
    <lineage>
        <taxon>Eukaryota</taxon>
        <taxon>Metazoa</taxon>
        <taxon>Ecdysozoa</taxon>
        <taxon>Arthropoda</taxon>
        <taxon>Hexapoda</taxon>
        <taxon>Insecta</taxon>
        <taxon>Pterygota</taxon>
        <taxon>Neoptera</taxon>
        <taxon>Paraneoptera</taxon>
        <taxon>Thysanoptera</taxon>
        <taxon>Terebrantia</taxon>
        <taxon>Thripoidea</taxon>
        <taxon>Thripidae</taxon>
        <taxon>Frankliniella</taxon>
    </lineage>
</organism>
<proteinExistence type="predicted"/>
<dbReference type="AlphaFoldDB" id="A0AAE1HSC8"/>